<proteinExistence type="predicted"/>
<dbReference type="NCBIfam" id="TIGR01488">
    <property type="entry name" value="HAD-SF-IB"/>
    <property type="match status" value="1"/>
</dbReference>
<dbReference type="GO" id="GO:0046872">
    <property type="term" value="F:metal ion binding"/>
    <property type="evidence" value="ECO:0007669"/>
    <property type="project" value="UniProtKB-KW"/>
</dbReference>
<evidence type="ECO:0000313" key="5">
    <source>
        <dbReference type="EMBL" id="KAI5064656.1"/>
    </source>
</evidence>
<dbReference type="NCBIfam" id="TIGR01489">
    <property type="entry name" value="DKMTPPase-SF"/>
    <property type="match status" value="1"/>
</dbReference>
<comment type="cofactor">
    <cofactor evidence="1">
        <name>Mg(2+)</name>
        <dbReference type="ChEBI" id="CHEBI:18420"/>
    </cofactor>
</comment>
<dbReference type="PANTHER" id="PTHR20889:SF12">
    <property type="entry name" value="LP01149P"/>
    <property type="match status" value="1"/>
</dbReference>
<dbReference type="InterPro" id="IPR023214">
    <property type="entry name" value="HAD_sf"/>
</dbReference>
<dbReference type="InterPro" id="IPR036412">
    <property type="entry name" value="HAD-like_sf"/>
</dbReference>
<evidence type="ECO:0000256" key="4">
    <source>
        <dbReference type="ARBA" id="ARBA00022842"/>
    </source>
</evidence>
<dbReference type="EMBL" id="JABFUD020000020">
    <property type="protein sequence ID" value="KAI5064656.1"/>
    <property type="molecule type" value="Genomic_DNA"/>
</dbReference>
<dbReference type="SUPFAM" id="SSF56784">
    <property type="entry name" value="HAD-like"/>
    <property type="match status" value="1"/>
</dbReference>
<reference evidence="5" key="1">
    <citation type="submission" date="2021-01" db="EMBL/GenBank/DDBJ databases">
        <title>Adiantum capillus-veneris genome.</title>
        <authorList>
            <person name="Fang Y."/>
            <person name="Liao Q."/>
        </authorList>
    </citation>
    <scope>NUCLEOTIDE SEQUENCE</scope>
    <source>
        <strain evidence="5">H3</strain>
        <tissue evidence="5">Leaf</tissue>
    </source>
</reference>
<dbReference type="InterPro" id="IPR016965">
    <property type="entry name" value="Pase_PHOSPHO-typ"/>
</dbReference>
<dbReference type="GO" id="GO:0016791">
    <property type="term" value="F:phosphatase activity"/>
    <property type="evidence" value="ECO:0007669"/>
    <property type="project" value="InterPro"/>
</dbReference>
<name>A0A9D4UAX0_ADICA</name>
<sequence>MVASLPAPILILDFDETLVDADSSEWVAEQLGAASLFDELRWVQGMPWHQAMNVVLQTLHSRGVSIAQIRQAVSSLPLPPETVSALKVAHALGCELYIVSDANTFFIEVKLAHHGLDALFTQIHSNPAWIDAAGCLHYDDFHGHALPPHTCPLCPPNMCKGIILKSIQEAAAESATLQVIYAGDGAGDLCPTLWLNEGDHVLPRQGYPLSKLLFQHQVKARVHPWTTLADTLLDCVVSSDYDMQHNLNHVSSSLVLSAAAPAGKWRVLKGSAVTDACVRSMICCSESEKNPMSQWRRALVNCQSCSPTGSFRIHIATAKYTFSHIITSSLCKGGSAFKMYQAGFCRAGQAFQNYCAPSIS</sequence>
<dbReference type="Proteomes" id="UP000886520">
    <property type="component" value="Chromosome 20"/>
</dbReference>
<dbReference type="InterPro" id="IPR006384">
    <property type="entry name" value="HAD_hydro_PyrdxlP_Pase-like"/>
</dbReference>
<keyword evidence="4" id="KW-0460">Magnesium</keyword>
<keyword evidence="2" id="KW-0479">Metal-binding</keyword>
<evidence type="ECO:0000256" key="2">
    <source>
        <dbReference type="ARBA" id="ARBA00022723"/>
    </source>
</evidence>
<dbReference type="PANTHER" id="PTHR20889">
    <property type="entry name" value="PHOSPHATASE, ORPHAN 1, 2"/>
    <property type="match status" value="1"/>
</dbReference>
<protein>
    <submittedName>
        <fullName evidence="5">Uncharacterized protein</fullName>
    </submittedName>
</protein>
<comment type="caution">
    <text evidence="5">The sequence shown here is derived from an EMBL/GenBank/DDBJ whole genome shotgun (WGS) entry which is preliminary data.</text>
</comment>
<dbReference type="Gene3D" id="3.40.50.1000">
    <property type="entry name" value="HAD superfamily/HAD-like"/>
    <property type="match status" value="1"/>
</dbReference>
<dbReference type="AlphaFoldDB" id="A0A9D4UAX0"/>
<evidence type="ECO:0000313" key="6">
    <source>
        <dbReference type="Proteomes" id="UP000886520"/>
    </source>
</evidence>
<dbReference type="Pfam" id="PF06888">
    <property type="entry name" value="Put_Phosphatase"/>
    <property type="match status" value="1"/>
</dbReference>
<accession>A0A9D4UAX0</accession>
<organism evidence="5 6">
    <name type="scientific">Adiantum capillus-veneris</name>
    <name type="common">Maidenhair fern</name>
    <dbReference type="NCBI Taxonomy" id="13818"/>
    <lineage>
        <taxon>Eukaryota</taxon>
        <taxon>Viridiplantae</taxon>
        <taxon>Streptophyta</taxon>
        <taxon>Embryophyta</taxon>
        <taxon>Tracheophyta</taxon>
        <taxon>Polypodiopsida</taxon>
        <taxon>Polypodiidae</taxon>
        <taxon>Polypodiales</taxon>
        <taxon>Pteridineae</taxon>
        <taxon>Pteridaceae</taxon>
        <taxon>Vittarioideae</taxon>
        <taxon>Adiantum</taxon>
    </lineage>
</organism>
<evidence type="ECO:0000256" key="3">
    <source>
        <dbReference type="ARBA" id="ARBA00022801"/>
    </source>
</evidence>
<gene>
    <name evidence="5" type="ORF">GOP47_0021326</name>
</gene>
<dbReference type="OrthoDB" id="10267182at2759"/>
<keyword evidence="6" id="KW-1185">Reference proteome</keyword>
<keyword evidence="3" id="KW-0378">Hydrolase</keyword>
<evidence type="ECO:0000256" key="1">
    <source>
        <dbReference type="ARBA" id="ARBA00001946"/>
    </source>
</evidence>